<dbReference type="CDD" id="cd22231">
    <property type="entry name" value="RHH_NikR_HicB-like"/>
    <property type="match status" value="1"/>
</dbReference>
<reference evidence="1" key="1">
    <citation type="journal article" date="2016" name="J. Antimicrob. Chemother.">
        <title>Co-location of the oxazolidinone resistance genes optrA and cfr on a multiresistance plasmid from Staphylococcus sciuri.</title>
        <authorList>
            <person name="Li D."/>
            <person name="Wang Y."/>
            <person name="Schwarz S."/>
            <person name="Cai J."/>
            <person name="Fan R."/>
            <person name="Li J."/>
            <person name="Fessler A.T."/>
            <person name="Zhang R."/>
            <person name="Wu C."/>
            <person name="Shen J."/>
        </authorList>
    </citation>
    <scope>NUCLEOTIDE SEQUENCE</scope>
    <source>
        <strain evidence="1">Wo28-3</strain>
        <plasmid evidence="1">pwo28-3</plasmid>
    </source>
</reference>
<keyword evidence="1" id="KW-0614">Plasmid</keyword>
<organism evidence="1">
    <name type="scientific">Mammaliicoccus sciuri</name>
    <name type="common">Staphylococcus sciuri</name>
    <dbReference type="NCBI Taxonomy" id="1296"/>
    <lineage>
        <taxon>Bacteria</taxon>
        <taxon>Bacillati</taxon>
        <taxon>Bacillota</taxon>
        <taxon>Bacilli</taxon>
        <taxon>Bacillales</taxon>
        <taxon>Staphylococcaceae</taxon>
        <taxon>Mammaliicoccus</taxon>
    </lineage>
</organism>
<dbReference type="RefSeq" id="WP_172687264.1">
    <property type="nucleotide sequence ID" value="NZ_KT601170.1"/>
</dbReference>
<proteinExistence type="predicted"/>
<dbReference type="AlphaFoldDB" id="A0A0U2NJS7"/>
<accession>A0A0U2NJS7</accession>
<dbReference type="EMBL" id="KT601170">
    <property type="protein sequence ID" value="ALI92789.1"/>
    <property type="molecule type" value="Genomic_DNA"/>
</dbReference>
<protein>
    <submittedName>
        <fullName evidence="1">Uncharacterized protein</fullName>
    </submittedName>
</protein>
<sequence>MMKRSDFLLNSKAKFQVTTTEDIKEILDEHVENNKHLYSNRSHFIEEAIKNMINKDGNNKDIESNISEKINYIDSNVELLLQMLVGFMFNNEMAGMDDHYKESVIYLKAKKALDNYFKDKKMNEFTSREVKNEGNNLDFLSSFDEL</sequence>
<name>A0A0U2NJS7_MAMSC</name>
<geneLocation type="plasmid" evidence="1">
    <name>pwo28-3</name>
</geneLocation>
<evidence type="ECO:0000313" key="1">
    <source>
        <dbReference type="EMBL" id="ALI92789.1"/>
    </source>
</evidence>